<proteinExistence type="predicted"/>
<sequence length="58" mass="6885">MFFDELRHRHVTFFAKVRNLCQRFDDSRSSQRHFSVEEAAKHFVFLVCFLLSGSSFGL</sequence>
<comment type="caution">
    <text evidence="1">The sequence shown here is derived from an EMBL/GenBank/DDBJ whole genome shotgun (WGS) entry which is preliminary data.</text>
</comment>
<gene>
    <name evidence="1" type="ORF">EVA_06142</name>
</gene>
<protein>
    <submittedName>
        <fullName evidence="1">Uncharacterized protein</fullName>
    </submittedName>
</protein>
<organism evidence="1">
    <name type="scientific">gut metagenome</name>
    <dbReference type="NCBI Taxonomy" id="749906"/>
    <lineage>
        <taxon>unclassified sequences</taxon>
        <taxon>metagenomes</taxon>
        <taxon>organismal metagenomes</taxon>
    </lineage>
</organism>
<name>J9GEI0_9ZZZZ</name>
<dbReference type="AlphaFoldDB" id="J9GEI0"/>
<reference evidence="1" key="1">
    <citation type="journal article" date="2012" name="PLoS ONE">
        <title>Gene sets for utilization of primary and secondary nutrition supplies in the distal gut of endangered iberian lynx.</title>
        <authorList>
            <person name="Alcaide M."/>
            <person name="Messina E."/>
            <person name="Richter M."/>
            <person name="Bargiela R."/>
            <person name="Peplies J."/>
            <person name="Huws S.A."/>
            <person name="Newbold C.J."/>
            <person name="Golyshin P.N."/>
            <person name="Simon M.A."/>
            <person name="Lopez G."/>
            <person name="Yakimov M.M."/>
            <person name="Ferrer M."/>
        </authorList>
    </citation>
    <scope>NUCLEOTIDE SEQUENCE</scope>
</reference>
<evidence type="ECO:0000313" key="1">
    <source>
        <dbReference type="EMBL" id="EJX05747.1"/>
    </source>
</evidence>
<dbReference type="EMBL" id="AMCI01001372">
    <property type="protein sequence ID" value="EJX05747.1"/>
    <property type="molecule type" value="Genomic_DNA"/>
</dbReference>
<accession>J9GEI0</accession>